<dbReference type="Proteomes" id="UP001143856">
    <property type="component" value="Unassembled WGS sequence"/>
</dbReference>
<protein>
    <submittedName>
        <fullName evidence="1">Uncharacterized protein</fullName>
    </submittedName>
</protein>
<proteinExistence type="predicted"/>
<gene>
    <name evidence="1" type="ORF">NUW58_g3269</name>
</gene>
<keyword evidence="2" id="KW-1185">Reference proteome</keyword>
<reference evidence="1" key="1">
    <citation type="submission" date="2022-10" db="EMBL/GenBank/DDBJ databases">
        <title>Genome Sequence of Xylaria curta.</title>
        <authorList>
            <person name="Buettner E."/>
        </authorList>
    </citation>
    <scope>NUCLEOTIDE SEQUENCE</scope>
    <source>
        <strain evidence="1">Babe10</strain>
    </source>
</reference>
<dbReference type="EMBL" id="JAPDGR010000486">
    <property type="protein sequence ID" value="KAJ2989833.1"/>
    <property type="molecule type" value="Genomic_DNA"/>
</dbReference>
<evidence type="ECO:0000313" key="2">
    <source>
        <dbReference type="Proteomes" id="UP001143856"/>
    </source>
</evidence>
<organism evidence="1 2">
    <name type="scientific">Xylaria curta</name>
    <dbReference type="NCBI Taxonomy" id="42375"/>
    <lineage>
        <taxon>Eukaryota</taxon>
        <taxon>Fungi</taxon>
        <taxon>Dikarya</taxon>
        <taxon>Ascomycota</taxon>
        <taxon>Pezizomycotina</taxon>
        <taxon>Sordariomycetes</taxon>
        <taxon>Xylariomycetidae</taxon>
        <taxon>Xylariales</taxon>
        <taxon>Xylariaceae</taxon>
        <taxon>Xylaria</taxon>
    </lineage>
</organism>
<comment type="caution">
    <text evidence="1">The sequence shown here is derived from an EMBL/GenBank/DDBJ whole genome shotgun (WGS) entry which is preliminary data.</text>
</comment>
<sequence length="1073" mass="119429">MWLIDVRSLHPKEFVGNAPTYAILSHTWGEDELTFQEMLEMKGRHKKGFSKIQMTCDQAIKDHIDWVWIDTCCIDKKSSAELSEAINSMFNWYENAAVCYTYLADVTIADFDSEQRLFKKCRWVTRGWTLQELLAPRDMVFYDCNWDIIGTKIDLTSALSRVTGIYSSYIDTTLPFSSATVAERMSWASKRKTTREEDSAYCLLGIFGVNMPLLYGEKGHRAFVRLQEEILSKRYDPTIFGFSLWDTQIERLPLSRLAAHIQTPTSLLASEASDFRIGHRLEINSRWPHLAENAPMVRNGTLHVTVPIVELTPPAIFRRGTIKEPPVLAFFGFRLCGWGHDTLGLILRRWGDDLYCRDGTGTLAVRIPTPDFEYLKSRTRTIRIREKPQWDPKTRMEILIDEKLIQFPFGAQLENFVVVLPTTYNMRTRLVSDISIREGPMFALIYSKPSGHRFGLIFNKVNLLDIMVRQVSLGRLASPNGNDAISAIKPPQVYQTSNQSHGPSEQQFLDHERADKVLEILKLSQYKLESYIRDLGGPPQPVPDEAYQYLVGTIALHIDKELGVRIYQDEISSRRPNAKVKTPFNPFSAELVDVNAGFRKLNALHCKTSAKPSDHKNLENGNQARFSVAALILPCIGRRRALAMKLFIATELLLAVAAPVQAAFTWQNVKIGGGGGFVPGFVFHPKTKGVAYARTDIGGLYRLNSDDSWTAVTDSIADNANWSKWGVDAVALDPQDANKVYAAVGSYTNSWDPNNGAIIRSSDKGATWSSTSLTFKVGGNMPGRGMGERLAVDPANSKIIYFGARSGNGLWKSTDGGVTFSKVSSFTAKGLFAPDPKDTNGYNNDPQGLAFVTFDSTSGTTNGATSRIFVGTADNTTSSVWVTENAGSTWSAVAGQPGTFFPHKCVLQPTEKALYLTYSDGTGPYDGTLGAVYRYDITAATWKNITPVSGGDLYFGFGGIGVDMLKPGTIVVASLNSWYPDAQLFRSTDSGTTWSRLWEWSSWPDMNKFYSQSTSKAPWIKAGFLDQDTKDLVITGYIPRASPSSVVMISPNGTQLTTLQFNLWQMASKNSPY</sequence>
<evidence type="ECO:0000313" key="1">
    <source>
        <dbReference type="EMBL" id="KAJ2989833.1"/>
    </source>
</evidence>
<name>A0ACC1PEF1_9PEZI</name>
<accession>A0ACC1PEF1</accession>